<dbReference type="EMBL" id="FOQD01000002">
    <property type="protein sequence ID" value="SFH72939.1"/>
    <property type="molecule type" value="Genomic_DNA"/>
</dbReference>
<dbReference type="AlphaFoldDB" id="A0A1I3CFF8"/>
<evidence type="ECO:0000313" key="4">
    <source>
        <dbReference type="Proteomes" id="UP000199518"/>
    </source>
</evidence>
<organism evidence="3 4">
    <name type="scientific">Planctomicrobium piriforme</name>
    <dbReference type="NCBI Taxonomy" id="1576369"/>
    <lineage>
        <taxon>Bacteria</taxon>
        <taxon>Pseudomonadati</taxon>
        <taxon>Planctomycetota</taxon>
        <taxon>Planctomycetia</taxon>
        <taxon>Planctomycetales</taxon>
        <taxon>Planctomycetaceae</taxon>
        <taxon>Planctomicrobium</taxon>
    </lineage>
</organism>
<accession>A0A1I3CFF8</accession>
<keyword evidence="1" id="KW-0175">Coiled coil</keyword>
<evidence type="ECO:0000313" key="3">
    <source>
        <dbReference type="EMBL" id="SFH72939.1"/>
    </source>
</evidence>
<evidence type="ECO:0000256" key="2">
    <source>
        <dbReference type="SAM" id="SignalP"/>
    </source>
</evidence>
<feature type="chain" id="PRO_5011647161" evidence="2">
    <location>
        <begin position="18"/>
        <end position="357"/>
    </location>
</feature>
<name>A0A1I3CFF8_9PLAN</name>
<dbReference type="STRING" id="1576369.SAMN05421753_102248"/>
<gene>
    <name evidence="3" type="ORF">SAMN05421753_102248</name>
</gene>
<keyword evidence="2" id="KW-0732">Signal</keyword>
<proteinExistence type="predicted"/>
<feature type="signal peptide" evidence="2">
    <location>
        <begin position="1"/>
        <end position="17"/>
    </location>
</feature>
<feature type="coiled-coil region" evidence="1">
    <location>
        <begin position="110"/>
        <end position="155"/>
    </location>
</feature>
<reference evidence="4" key="1">
    <citation type="submission" date="2016-10" db="EMBL/GenBank/DDBJ databases">
        <authorList>
            <person name="Varghese N."/>
            <person name="Submissions S."/>
        </authorList>
    </citation>
    <scope>NUCLEOTIDE SEQUENCE [LARGE SCALE GENOMIC DNA]</scope>
    <source>
        <strain evidence="4">DSM 26348</strain>
    </source>
</reference>
<dbReference type="Proteomes" id="UP000199518">
    <property type="component" value="Unassembled WGS sequence"/>
</dbReference>
<evidence type="ECO:0000256" key="1">
    <source>
        <dbReference type="SAM" id="Coils"/>
    </source>
</evidence>
<keyword evidence="4" id="KW-1185">Reference proteome</keyword>
<protein>
    <submittedName>
        <fullName evidence="3">Uncharacterized protein</fullName>
    </submittedName>
</protein>
<sequence>MLQLFSLYCVVTCLAGASLTAELPPEESQPSRSGIVLVDDFQYFPPGPLALETAPPALEPAEAPAPIPAGSDAYQYSAEPQAQTLPALTSTEHLREAVRHLREAGFGEDADRIQRQADELKEMRLQEVAEKKKQIAELQANVEKLELELGMAAQYMVVFSFCELDLNKFRSMKTTWESLVKGDPKKIPAKNEENFIPSGIVDEQKFSAAIQTLESIGALKILSNKRVCAYANQPSAYLSGEEVEVIQQTAGGPPTVARRLVGETLIATVIPRGENRSLLKLTSEFSGYGTRMITSADGRKFPEIYSRPLQTAVELKDEETLVLVSPQAKEDLVVHFIAVKVSPIRPMSSRPAAAETP</sequence>